<evidence type="ECO:0000256" key="1">
    <source>
        <dbReference type="SAM" id="Phobius"/>
    </source>
</evidence>
<protein>
    <submittedName>
        <fullName evidence="3">Uncharacterized protein LOC107461794</fullName>
    </submittedName>
</protein>
<keyword evidence="1" id="KW-0472">Membrane</keyword>
<keyword evidence="2" id="KW-1185">Reference proteome</keyword>
<dbReference type="KEGG" id="adu:107461794"/>
<keyword evidence="1" id="KW-1133">Transmembrane helix</keyword>
<reference evidence="3" key="1">
    <citation type="submission" date="2025-08" db="UniProtKB">
        <authorList>
            <consortium name="RefSeq"/>
        </authorList>
    </citation>
    <scope>IDENTIFICATION</scope>
    <source>
        <tissue evidence="3">Whole plant</tissue>
    </source>
</reference>
<gene>
    <name evidence="3" type="primary">LOC107461794</name>
</gene>
<evidence type="ECO:0000313" key="3">
    <source>
        <dbReference type="RefSeq" id="XP_052112454.1"/>
    </source>
</evidence>
<proteinExistence type="predicted"/>
<name>A0A9C6TQ74_ARADU</name>
<organism evidence="2 3">
    <name type="scientific">Arachis duranensis</name>
    <name type="common">Wild peanut</name>
    <dbReference type="NCBI Taxonomy" id="130453"/>
    <lineage>
        <taxon>Eukaryota</taxon>
        <taxon>Viridiplantae</taxon>
        <taxon>Streptophyta</taxon>
        <taxon>Embryophyta</taxon>
        <taxon>Tracheophyta</taxon>
        <taxon>Spermatophyta</taxon>
        <taxon>Magnoliopsida</taxon>
        <taxon>eudicotyledons</taxon>
        <taxon>Gunneridae</taxon>
        <taxon>Pentapetalae</taxon>
        <taxon>rosids</taxon>
        <taxon>fabids</taxon>
        <taxon>Fabales</taxon>
        <taxon>Fabaceae</taxon>
        <taxon>Papilionoideae</taxon>
        <taxon>50 kb inversion clade</taxon>
        <taxon>dalbergioids sensu lato</taxon>
        <taxon>Dalbergieae</taxon>
        <taxon>Pterocarpus clade</taxon>
        <taxon>Arachis</taxon>
    </lineage>
</organism>
<sequence length="74" mass="8686">MNMNPFKKLHILYSLLVFNNLILMNTWYDYKLGTRMSFDISPGHIRNSCKKCERPNGKCGRALKCFCHPKECSE</sequence>
<dbReference type="AlphaFoldDB" id="A0A9C6TQ74"/>
<accession>A0A9C6TQ74</accession>
<keyword evidence="1" id="KW-0812">Transmembrane</keyword>
<dbReference type="RefSeq" id="XP_052112454.1">
    <property type="nucleotide sequence ID" value="XM_052256494.1"/>
</dbReference>
<evidence type="ECO:0000313" key="2">
    <source>
        <dbReference type="Proteomes" id="UP000515211"/>
    </source>
</evidence>
<feature type="transmembrane region" description="Helical" evidence="1">
    <location>
        <begin position="12"/>
        <end position="28"/>
    </location>
</feature>
<dbReference type="GeneID" id="107461794"/>
<dbReference type="Proteomes" id="UP000515211">
    <property type="component" value="Unplaced"/>
</dbReference>